<organism evidence="1 2">
    <name type="scientific">Diphasiastrum complanatum</name>
    <name type="common">Issler's clubmoss</name>
    <name type="synonym">Lycopodium complanatum</name>
    <dbReference type="NCBI Taxonomy" id="34168"/>
    <lineage>
        <taxon>Eukaryota</taxon>
        <taxon>Viridiplantae</taxon>
        <taxon>Streptophyta</taxon>
        <taxon>Embryophyta</taxon>
        <taxon>Tracheophyta</taxon>
        <taxon>Lycopodiopsida</taxon>
        <taxon>Lycopodiales</taxon>
        <taxon>Lycopodiaceae</taxon>
        <taxon>Lycopodioideae</taxon>
        <taxon>Diphasiastrum</taxon>
    </lineage>
</organism>
<sequence>MADSQSNSPSDPAAAAGAAVQEDDDDASAAAAAAGAAAKAAANGQQEEQEDEEEEEEDEEEAAERKRSRMLGFMFGNVDDSGDLDEEYLDQDAKEHLSALADQLGPAFLDLELSSKLKRSAAASVEAEEQEDYDKKADDAVDYEDIQEQYEGPEVQMLPHDEQFYAQAALAGPSLKLGAFIPEEDNYDEEDDYDRLEELPEKREQLSGTSVAEVSMSPPTENEALLLKPSTLLVAVQQDEQSPIVDAIFPDQDASPTGKAQSEDVKGLKLPVLCEEDGKEVLRFSELFGLKEPIWLVGSKKLRHIRPFPKEFFHKSGSSIVAVEEDEEESLKSGLQSNPGAQSLCSPRIQKAQRVHSQKEQLVEEMGGEFVVSFPPSVGYTDKLTTEYPMSSHLLESENFQETLSFWLSHLPPSNFDTIHQQEWESKILWDTGDLYTKASNYMQADRDSSTSISDIDLDIVHTAKESNFKSSSPISSSVTAMHIRGNIDAPIVLESLSKPEERKGDLSFLGNISRHPQMLRLESLSLSHTPSKKCQLEHEDKQTSEVVSQLQLLSLDLSRRNVELEEEHWLKQVIWDEADPGTRGCQPKVIFDLKDPHMVFEMRDIKQVNALQTKSVATILTSQGKKSGTSDSPDSFTNLSSVARYNFSNDKFYTVKKSNQQVKSQAKKRAIHGIKVIHSLPAIKLQTMKPKLTNKDLANFHRPKAVWFPHHNEVAAKEQGKLAAEGSMKVILKTLGGKRTKLHMDASESLNALREKAAKKLGDLKPLEKTKVIYCGKELINGRTFAEQEVPPNSILHLVRTKVHPWPRAQRLPGENKPMRPPGAFKKKSELSVKDGHVALMEYCEERPLLLGNVGMGARLSTYYRKLTSTDSTAATLRNDRGSWVGVPLPLEPAEESPFLGNIRAGDTQSCLETNMYRAPAFHRKVASTDFLLVRSAKGKLSLRRIDSIHVVGQQEPHMEVIAPSSKSVLTYLGNRLLVYMYREFRSNEKPGSSPRVRADEVTAQFPSLTDGFIRKRLKHCAFYQDIASQNLNKLFNLRLSEGDMWWVMRRNFRVPSEEELRRMVTPENVCAYESMQAGLHHLKRIGVHKLTQASGLSAAMNQLPDEAITLAAASHIERELQITPWNLSSNFVAATMQGRGSLERLEITGAGDPSGRGLGFSYLRVPIRPPSSNAFVEKKAAAARIGGAVTGTDADLRRLSMDAACEVLLKFKVPLAQIEKLTRWHRIALVRKLSSEQAASGQRVGAAALSKYARGQRMSFLQLQQQTRGKCQEIWDRQVQSLSAIDGDESESDGEGNGDLDTFAGDLENLLEAEEGDDGDDASKKVKREAMRGLGARRRALQAQREEELEDEEAEAAELRRILMEDDEAEEDKKKRKGTLMAKDKEKESMVAGQDESSLARKKKLGAKTKTILKRIIRTKKPDGTFTTKEEVIKDPKQVALYLEKKNAAKRIQGLDPATHESDLELGKSGLPKKEKKAGLSKNLNKEKIKEKLLKGKMKSSRDGLHVVCGACGQLGHMRTNKKKCPLYLGVKDGNLPPPDCAVAEVPLNRPVTKITIQKKKPNELNKDNLAVGAASEAQPPKKNQKAILKIPSIKLKLPSGTRSEADLGNQVDMHPSLDKELDVKCLNGNIQDGSRIVKASKTKSEKQLKKKAASMKENGENVNKLKIRVRNAVDARTTAPLNPILRIVKEKSRQKIESCRDMVENAVEQLETEEEIAYRERNLEHMEAEQLERVFARKKERQQKSREKQREEERQREMNRLEEEKKRRKLEKKRQRERMRVLEQDRLREEERERQRELERIREEEERREREREAERLRQEEEINRLEAERVRKEQERKERERLKHEKHTRLREEEERQRQLVQKGKAHRIKEKDKKVFEMETSRPSKRRSHADSGGSLEIADYNHPPKRQRKRGGDVELSNILESILDTLRRADIAALFLKPVTKKEAPDYLKFIDTPMDLSTIREKVRNLRYKSRLDFRSDMLQIVDNAHIYNNGRNPGIPPLADSLLEMCDELLEERDLELTEVEAEVRKAVEEDLYSARVPPPRERRRSLRTL</sequence>
<proteinExistence type="predicted"/>
<dbReference type="EMBL" id="CM055092">
    <property type="protein sequence ID" value="KAJ7568936.1"/>
    <property type="molecule type" value="Genomic_DNA"/>
</dbReference>
<dbReference type="Proteomes" id="UP001162992">
    <property type="component" value="Chromosome 1"/>
</dbReference>
<reference evidence="2" key="1">
    <citation type="journal article" date="2024" name="Proc. Natl. Acad. Sci. U.S.A.">
        <title>Extraordinary preservation of gene collinearity over three hundred million years revealed in homosporous lycophytes.</title>
        <authorList>
            <person name="Li C."/>
            <person name="Wickell D."/>
            <person name="Kuo L.Y."/>
            <person name="Chen X."/>
            <person name="Nie B."/>
            <person name="Liao X."/>
            <person name="Peng D."/>
            <person name="Ji J."/>
            <person name="Jenkins J."/>
            <person name="Williams M."/>
            <person name="Shu S."/>
            <person name="Plott C."/>
            <person name="Barry K."/>
            <person name="Rajasekar S."/>
            <person name="Grimwood J."/>
            <person name="Han X."/>
            <person name="Sun S."/>
            <person name="Hou Z."/>
            <person name="He W."/>
            <person name="Dai G."/>
            <person name="Sun C."/>
            <person name="Schmutz J."/>
            <person name="Leebens-Mack J.H."/>
            <person name="Li F.W."/>
            <person name="Wang L."/>
        </authorList>
    </citation>
    <scope>NUCLEOTIDE SEQUENCE [LARGE SCALE GENOMIC DNA]</scope>
    <source>
        <strain evidence="2">cv. PW_Plant_1</strain>
    </source>
</reference>
<name>A0ACC2ERA3_DIPCM</name>
<protein>
    <submittedName>
        <fullName evidence="1">Uncharacterized protein</fullName>
    </submittedName>
</protein>
<keyword evidence="2" id="KW-1185">Reference proteome</keyword>
<accession>A0ACC2ERA3</accession>
<evidence type="ECO:0000313" key="2">
    <source>
        <dbReference type="Proteomes" id="UP001162992"/>
    </source>
</evidence>
<gene>
    <name evidence="1" type="ORF">O6H91_01G053900</name>
</gene>
<evidence type="ECO:0000313" key="1">
    <source>
        <dbReference type="EMBL" id="KAJ7568936.1"/>
    </source>
</evidence>
<comment type="caution">
    <text evidence="1">The sequence shown here is derived from an EMBL/GenBank/DDBJ whole genome shotgun (WGS) entry which is preliminary data.</text>
</comment>